<dbReference type="PIRSF" id="PIRSF000194">
    <property type="entry name" value="DHFR"/>
    <property type="match status" value="1"/>
</dbReference>
<dbReference type="SUPFAM" id="SSF53597">
    <property type="entry name" value="Dihydrofolate reductase-like"/>
    <property type="match status" value="1"/>
</dbReference>
<evidence type="ECO:0000256" key="6">
    <source>
        <dbReference type="ARBA" id="ARBA00023002"/>
    </source>
</evidence>
<comment type="caution">
    <text evidence="10">The sequence shown here is derived from an EMBL/GenBank/DDBJ whole genome shotgun (WGS) entry which is preliminary data.</text>
</comment>
<evidence type="ECO:0000256" key="7">
    <source>
        <dbReference type="PIRNR" id="PIRNR000194"/>
    </source>
</evidence>
<dbReference type="Pfam" id="PF00186">
    <property type="entry name" value="DHFR_1"/>
    <property type="match status" value="1"/>
</dbReference>
<keyword evidence="6 7" id="KW-0560">Oxidoreductase</keyword>
<dbReference type="CDD" id="cd00209">
    <property type="entry name" value="DHFR"/>
    <property type="match status" value="1"/>
</dbReference>
<evidence type="ECO:0000256" key="5">
    <source>
        <dbReference type="ARBA" id="ARBA00022857"/>
    </source>
</evidence>
<evidence type="ECO:0000256" key="4">
    <source>
        <dbReference type="ARBA" id="ARBA00022563"/>
    </source>
</evidence>
<evidence type="ECO:0000313" key="11">
    <source>
        <dbReference type="Proteomes" id="UP000182762"/>
    </source>
</evidence>
<dbReference type="GeneID" id="93710008"/>
<accession>A0A1I5Y6W6</accession>
<comment type="catalytic activity">
    <reaction evidence="7">
        <text>(6S)-5,6,7,8-tetrahydrofolate + NADP(+) = 7,8-dihydrofolate + NADPH + H(+)</text>
        <dbReference type="Rhea" id="RHEA:15009"/>
        <dbReference type="ChEBI" id="CHEBI:15378"/>
        <dbReference type="ChEBI" id="CHEBI:57451"/>
        <dbReference type="ChEBI" id="CHEBI:57453"/>
        <dbReference type="ChEBI" id="CHEBI:57783"/>
        <dbReference type="ChEBI" id="CHEBI:58349"/>
        <dbReference type="EC" id="1.5.1.3"/>
    </reaction>
</comment>
<evidence type="ECO:0000256" key="3">
    <source>
        <dbReference type="ARBA" id="ARBA00012856"/>
    </source>
</evidence>
<dbReference type="RefSeq" id="WP_061803706.1">
    <property type="nucleotide sequence ID" value="NZ_FOXX01000002.1"/>
</dbReference>
<reference evidence="10 11" key="1">
    <citation type="submission" date="2016-10" db="EMBL/GenBank/DDBJ databases">
        <authorList>
            <person name="Varghese N."/>
            <person name="Submissions S."/>
        </authorList>
    </citation>
    <scope>NUCLEOTIDE SEQUENCE [LARGE SCALE GENOMIC DNA]</scope>
    <source>
        <strain evidence="10 11">DSM 13796</strain>
    </source>
</reference>
<feature type="domain" description="DHFR" evidence="9">
    <location>
        <begin position="1"/>
        <end position="160"/>
    </location>
</feature>
<dbReference type="EMBL" id="FOXX01000002">
    <property type="protein sequence ID" value="SFQ39972.1"/>
    <property type="molecule type" value="Genomic_DNA"/>
</dbReference>
<name>A0A1I5Y6W6_9BACI</name>
<dbReference type="InterPro" id="IPR024072">
    <property type="entry name" value="DHFR-like_dom_sf"/>
</dbReference>
<dbReference type="EC" id="1.5.1.3" evidence="3 7"/>
<evidence type="ECO:0000256" key="1">
    <source>
        <dbReference type="ARBA" id="ARBA00004903"/>
    </source>
</evidence>
<protein>
    <recommendedName>
        <fullName evidence="3 7">Dihydrofolate reductase</fullName>
        <ecNumber evidence="3 7">1.5.1.3</ecNumber>
    </recommendedName>
</protein>
<comment type="function">
    <text evidence="7">Key enzyme in folate metabolism. Catalyzes an essential reaction for de novo glycine and purine synthesis, and for DNA precursor synthesis.</text>
</comment>
<dbReference type="Gene3D" id="3.40.430.10">
    <property type="entry name" value="Dihydrofolate Reductase, subunit A"/>
    <property type="match status" value="1"/>
</dbReference>
<dbReference type="PANTHER" id="PTHR48069:SF3">
    <property type="entry name" value="DIHYDROFOLATE REDUCTASE"/>
    <property type="match status" value="1"/>
</dbReference>
<comment type="pathway">
    <text evidence="1 7">Cofactor biosynthesis; tetrahydrofolate biosynthesis; 5,6,7,8-tetrahydrofolate from 7,8-dihydrofolate: step 1/1.</text>
</comment>
<dbReference type="InterPro" id="IPR017925">
    <property type="entry name" value="DHFR_CS"/>
</dbReference>
<keyword evidence="4 7" id="KW-0554">One-carbon metabolism</keyword>
<gene>
    <name evidence="10" type="ORF">SAMN02745910_01284</name>
</gene>
<evidence type="ECO:0000256" key="2">
    <source>
        <dbReference type="ARBA" id="ARBA00009539"/>
    </source>
</evidence>
<evidence type="ECO:0000259" key="9">
    <source>
        <dbReference type="PROSITE" id="PS51330"/>
    </source>
</evidence>
<dbReference type="InterPro" id="IPR001796">
    <property type="entry name" value="DHFR_dom"/>
</dbReference>
<dbReference type="Proteomes" id="UP000182762">
    <property type="component" value="Unassembled WGS sequence"/>
</dbReference>
<proteinExistence type="inferred from homology"/>
<keyword evidence="5 7" id="KW-0521">NADP</keyword>
<evidence type="ECO:0000256" key="8">
    <source>
        <dbReference type="RuleBase" id="RU004474"/>
    </source>
</evidence>
<dbReference type="NCBIfam" id="NF008037">
    <property type="entry name" value="PRK10769.1"/>
    <property type="match status" value="1"/>
</dbReference>
<sequence length="161" mass="18662">MISFIVAMDDNNLIGKDNALPWHLPADLAYFKKVTTNHTIVMGRKTYESIGRPLPNRKNVVLTHSTSFQEEGVTVIHSLDELKEMANRSNEELFIIGGARLYEQLLPVADRLYVTHIRATFDGDTHFPVFSKEEWKIIDSEEHKKDEKNAYDYEFVVYERS</sequence>
<organism evidence="10 11">
    <name type="scientific">Priestia endophytica DSM 13796</name>
    <dbReference type="NCBI Taxonomy" id="1121089"/>
    <lineage>
        <taxon>Bacteria</taxon>
        <taxon>Bacillati</taxon>
        <taxon>Bacillota</taxon>
        <taxon>Bacilli</taxon>
        <taxon>Bacillales</taxon>
        <taxon>Bacillaceae</taxon>
        <taxon>Priestia</taxon>
    </lineage>
</organism>
<keyword evidence="11" id="KW-1185">Reference proteome</keyword>
<evidence type="ECO:0000313" key="10">
    <source>
        <dbReference type="EMBL" id="SFQ39972.1"/>
    </source>
</evidence>
<dbReference type="PROSITE" id="PS51330">
    <property type="entry name" value="DHFR_2"/>
    <property type="match status" value="1"/>
</dbReference>
<dbReference type="PRINTS" id="PR00070">
    <property type="entry name" value="DHFR"/>
</dbReference>
<comment type="similarity">
    <text evidence="2 7 8">Belongs to the dihydrofolate reductase family.</text>
</comment>
<dbReference type="PANTHER" id="PTHR48069">
    <property type="entry name" value="DIHYDROFOLATE REDUCTASE"/>
    <property type="match status" value="1"/>
</dbReference>
<dbReference type="PROSITE" id="PS00075">
    <property type="entry name" value="DHFR_1"/>
    <property type="match status" value="1"/>
</dbReference>
<dbReference type="InterPro" id="IPR012259">
    <property type="entry name" value="DHFR"/>
</dbReference>